<accession>A0A915CND6</accession>
<keyword evidence="10" id="KW-0675">Receptor</keyword>
<name>A0A915CND6_9BILA</name>
<feature type="region of interest" description="Disordered" evidence="12">
    <location>
        <begin position="137"/>
        <end position="189"/>
    </location>
</feature>
<proteinExistence type="predicted"/>
<dbReference type="GO" id="GO:0007187">
    <property type="term" value="P:G protein-coupled receptor signaling pathway, coupled to cyclic nucleotide second messenger"/>
    <property type="evidence" value="ECO:0007669"/>
    <property type="project" value="TreeGrafter"/>
</dbReference>
<dbReference type="GO" id="GO:0005576">
    <property type="term" value="C:extracellular region"/>
    <property type="evidence" value="ECO:0007669"/>
    <property type="project" value="UniProtKB-SubCell"/>
</dbReference>
<dbReference type="SUPFAM" id="SSF57501">
    <property type="entry name" value="Cystine-knot cytokines"/>
    <property type="match status" value="1"/>
</dbReference>
<evidence type="ECO:0000256" key="13">
    <source>
        <dbReference type="SAM" id="Phobius"/>
    </source>
</evidence>
<evidence type="ECO:0000256" key="7">
    <source>
        <dbReference type="ARBA" id="ARBA00023040"/>
    </source>
</evidence>
<feature type="compositionally biased region" description="Basic and acidic residues" evidence="12">
    <location>
        <begin position="83"/>
        <end position="94"/>
    </location>
</feature>
<dbReference type="GO" id="GO:0016907">
    <property type="term" value="F:G protein-coupled acetylcholine receptor activity"/>
    <property type="evidence" value="ECO:0007669"/>
    <property type="project" value="TreeGrafter"/>
</dbReference>
<dbReference type="Gene3D" id="2.10.90.10">
    <property type="entry name" value="Cystine-knot cytokines"/>
    <property type="match status" value="1"/>
</dbReference>
<evidence type="ECO:0000256" key="3">
    <source>
        <dbReference type="ARBA" id="ARBA00022475"/>
    </source>
</evidence>
<dbReference type="InterPro" id="IPR006208">
    <property type="entry name" value="Glyco_hormone_CN"/>
</dbReference>
<feature type="compositionally biased region" description="Polar residues" evidence="12">
    <location>
        <begin position="137"/>
        <end position="152"/>
    </location>
</feature>
<dbReference type="InterPro" id="IPR017452">
    <property type="entry name" value="GPCR_Rhodpsn_7TM"/>
</dbReference>
<evidence type="ECO:0000256" key="6">
    <source>
        <dbReference type="ARBA" id="ARBA00022989"/>
    </source>
</evidence>
<keyword evidence="7" id="KW-0297">G-protein coupled receptor</keyword>
<keyword evidence="3" id="KW-1003">Cell membrane</keyword>
<reference evidence="16" key="1">
    <citation type="submission" date="2022-11" db="UniProtKB">
        <authorList>
            <consortium name="WormBaseParasite"/>
        </authorList>
    </citation>
    <scope>IDENTIFICATION</scope>
</reference>
<keyword evidence="8 13" id="KW-0472">Membrane</keyword>
<keyword evidence="15" id="KW-1185">Reference proteome</keyword>
<dbReference type="AlphaFoldDB" id="A0A915CND6"/>
<dbReference type="GO" id="GO:0030425">
    <property type="term" value="C:dendrite"/>
    <property type="evidence" value="ECO:0007669"/>
    <property type="project" value="TreeGrafter"/>
</dbReference>
<feature type="region of interest" description="Disordered" evidence="12">
    <location>
        <begin position="60"/>
        <end position="95"/>
    </location>
</feature>
<dbReference type="GO" id="GO:0007197">
    <property type="term" value="P:adenylate cyclase-inhibiting G protein-coupled acetylcholine receptor signaling pathway"/>
    <property type="evidence" value="ECO:0007669"/>
    <property type="project" value="TreeGrafter"/>
</dbReference>
<feature type="transmembrane region" description="Helical" evidence="13">
    <location>
        <begin position="250"/>
        <end position="268"/>
    </location>
</feature>
<dbReference type="Gene3D" id="1.20.1070.10">
    <property type="entry name" value="Rhodopsin 7-helix transmembrane proteins"/>
    <property type="match status" value="1"/>
</dbReference>
<feature type="compositionally biased region" description="Polar residues" evidence="12">
    <location>
        <begin position="60"/>
        <end position="74"/>
    </location>
</feature>
<evidence type="ECO:0000256" key="5">
    <source>
        <dbReference type="ARBA" id="ARBA00022692"/>
    </source>
</evidence>
<feature type="compositionally biased region" description="Low complexity" evidence="12">
    <location>
        <begin position="1"/>
        <end position="14"/>
    </location>
</feature>
<evidence type="ECO:0000259" key="14">
    <source>
        <dbReference type="PROSITE" id="PS50262"/>
    </source>
</evidence>
<evidence type="ECO:0000256" key="12">
    <source>
        <dbReference type="SAM" id="MobiDB-lite"/>
    </source>
</evidence>
<organism evidence="15 16">
    <name type="scientific">Ditylenchus dipsaci</name>
    <dbReference type="NCBI Taxonomy" id="166011"/>
    <lineage>
        <taxon>Eukaryota</taxon>
        <taxon>Metazoa</taxon>
        <taxon>Ecdysozoa</taxon>
        <taxon>Nematoda</taxon>
        <taxon>Chromadorea</taxon>
        <taxon>Rhabditida</taxon>
        <taxon>Tylenchina</taxon>
        <taxon>Tylenchomorpha</taxon>
        <taxon>Sphaerularioidea</taxon>
        <taxon>Anguinidae</taxon>
        <taxon>Anguininae</taxon>
        <taxon>Ditylenchus</taxon>
    </lineage>
</organism>
<evidence type="ECO:0000256" key="1">
    <source>
        <dbReference type="ARBA" id="ARBA00004613"/>
    </source>
</evidence>
<evidence type="ECO:0000256" key="4">
    <source>
        <dbReference type="ARBA" id="ARBA00022525"/>
    </source>
</evidence>
<dbReference type="SUPFAM" id="SSF81321">
    <property type="entry name" value="Family A G protein-coupled receptor-like"/>
    <property type="match status" value="1"/>
</dbReference>
<keyword evidence="6 13" id="KW-1133">Transmembrane helix</keyword>
<dbReference type="GO" id="GO:0045202">
    <property type="term" value="C:synapse"/>
    <property type="evidence" value="ECO:0007669"/>
    <property type="project" value="TreeGrafter"/>
</dbReference>
<dbReference type="GO" id="GO:0004993">
    <property type="term" value="F:G protein-coupled serotonin receptor activity"/>
    <property type="evidence" value="ECO:0007669"/>
    <property type="project" value="TreeGrafter"/>
</dbReference>
<feature type="transmembrane region" description="Helical" evidence="13">
    <location>
        <begin position="331"/>
        <end position="350"/>
    </location>
</feature>
<keyword evidence="11" id="KW-0807">Transducer</keyword>
<dbReference type="Pfam" id="PF00001">
    <property type="entry name" value="7tm_1"/>
    <property type="match status" value="1"/>
</dbReference>
<comment type="subcellular location">
    <subcellularLocation>
        <location evidence="2">Cell membrane</location>
        <topology evidence="2">Multi-pass membrane protein</topology>
    </subcellularLocation>
    <subcellularLocation>
        <location evidence="1">Secreted</location>
    </subcellularLocation>
</comment>
<dbReference type="PRINTS" id="PR00237">
    <property type="entry name" value="GPCRRHODOPSN"/>
</dbReference>
<sequence>MAPAVDDTSVTSSVYVAGGSGSIKRRKEAPNNNVFANLELNKSAIPDTYEGVVDTATPQSPVNTSLAMGQQRNGGISPRFRTRASDKEANESKDCSSPLLRTYKVLIEYKGEDGKRPSVRLSSCGDSNAAFAVTKITSSSPDKQEEVQQQQVPLKKRHSAADAEKSSNGEVLTGARNSSSMNLKEAAANANRNEGLKKLPATVNTALVNQNGKSKALGSIVVGAASLKEEHLRKSEKERRKNERKQEGKAAKTLSAILIAFIVTWTPYNVIVCWEAFFPNSIPDVLFTISYCLCYVNSTINPLCYALCNARFRMTYMRILRCKNWKSQRMLCSYFTLLVMSEIVSIVASTTGDVENCEFSLQRIPGLSPLVRTDKNGKSCRGDIQLPFCLGMCKTVESGVHTFPYREQEGYVCAILDDDDYQNITLTDCDDGVDPRMRYLTISKATTCGCKKLPI</sequence>
<evidence type="ECO:0000256" key="10">
    <source>
        <dbReference type="ARBA" id="ARBA00023170"/>
    </source>
</evidence>
<evidence type="ECO:0000313" key="15">
    <source>
        <dbReference type="Proteomes" id="UP000887574"/>
    </source>
</evidence>
<dbReference type="PANTHER" id="PTHR24247:SF265">
    <property type="entry name" value="MUSCARINIC ACETYLCHOLINE RECEPTOR DM1"/>
    <property type="match status" value="1"/>
</dbReference>
<feature type="transmembrane region" description="Helical" evidence="13">
    <location>
        <begin position="288"/>
        <end position="310"/>
    </location>
</feature>
<dbReference type="PROSITE" id="PS50262">
    <property type="entry name" value="G_PROTEIN_RECEP_F1_2"/>
    <property type="match status" value="1"/>
</dbReference>
<keyword evidence="4" id="KW-0964">Secreted</keyword>
<keyword evidence="9" id="KW-1015">Disulfide bond</keyword>
<evidence type="ECO:0000256" key="8">
    <source>
        <dbReference type="ARBA" id="ARBA00023136"/>
    </source>
</evidence>
<dbReference type="WBParaSite" id="jg10813">
    <property type="protein sequence ID" value="jg10813"/>
    <property type="gene ID" value="jg10813"/>
</dbReference>
<dbReference type="GO" id="GO:0005886">
    <property type="term" value="C:plasma membrane"/>
    <property type="evidence" value="ECO:0007669"/>
    <property type="project" value="UniProtKB-SubCell"/>
</dbReference>
<dbReference type="Pfam" id="PF00007">
    <property type="entry name" value="Cys_knot"/>
    <property type="match status" value="1"/>
</dbReference>
<evidence type="ECO:0000256" key="11">
    <source>
        <dbReference type="ARBA" id="ARBA00023224"/>
    </source>
</evidence>
<protein>
    <submittedName>
        <fullName evidence="16">G-protein coupled receptors family 1 profile domain-containing protein</fullName>
    </submittedName>
</protein>
<feature type="region of interest" description="Disordered" evidence="12">
    <location>
        <begin position="1"/>
        <end position="31"/>
    </location>
</feature>
<dbReference type="Proteomes" id="UP000887574">
    <property type="component" value="Unplaced"/>
</dbReference>
<feature type="compositionally biased region" description="Polar residues" evidence="12">
    <location>
        <begin position="168"/>
        <end position="182"/>
    </location>
</feature>
<keyword evidence="5 13" id="KW-0812">Transmembrane</keyword>
<evidence type="ECO:0000313" key="16">
    <source>
        <dbReference type="WBParaSite" id="jg10813"/>
    </source>
</evidence>
<dbReference type="PANTHER" id="PTHR24247">
    <property type="entry name" value="5-HYDROXYTRYPTAMINE RECEPTOR"/>
    <property type="match status" value="1"/>
</dbReference>
<evidence type="ECO:0000256" key="9">
    <source>
        <dbReference type="ARBA" id="ARBA00023157"/>
    </source>
</evidence>
<dbReference type="InterPro" id="IPR029034">
    <property type="entry name" value="Cystine-knot_cytokine"/>
</dbReference>
<evidence type="ECO:0000256" key="2">
    <source>
        <dbReference type="ARBA" id="ARBA00004651"/>
    </source>
</evidence>
<feature type="domain" description="G-protein coupled receptors family 1 profile" evidence="14">
    <location>
        <begin position="232"/>
        <end position="305"/>
    </location>
</feature>
<dbReference type="InterPro" id="IPR000276">
    <property type="entry name" value="GPCR_Rhodpsn"/>
</dbReference>